<dbReference type="Pfam" id="PF09011">
    <property type="entry name" value="HMG_box_2"/>
    <property type="match status" value="1"/>
</dbReference>
<gene>
    <name evidence="9" type="primary">20217280</name>
    <name evidence="8" type="ORF">HELRODRAFT_91744</name>
</gene>
<dbReference type="PROSITE" id="PS50118">
    <property type="entry name" value="HMG_BOX_2"/>
    <property type="match status" value="2"/>
</dbReference>
<dbReference type="STRING" id="6412.T1G883"/>
<dbReference type="Proteomes" id="UP000015101">
    <property type="component" value="Unassembled WGS sequence"/>
</dbReference>
<keyword evidence="4 5" id="KW-0539">Nucleus</keyword>
<dbReference type="HOGENOM" id="CLU_082854_0_1_1"/>
<evidence type="ECO:0000259" key="7">
    <source>
        <dbReference type="PROSITE" id="PS50118"/>
    </source>
</evidence>
<dbReference type="Gene3D" id="1.10.30.10">
    <property type="entry name" value="High mobility group box domain"/>
    <property type="match status" value="2"/>
</dbReference>
<feature type="DNA-binding region" description="HMG box" evidence="5">
    <location>
        <begin position="11"/>
        <end position="80"/>
    </location>
</feature>
<dbReference type="PANTHER" id="PTHR48112">
    <property type="entry name" value="HIGH MOBILITY GROUP PROTEIN DSP1"/>
    <property type="match status" value="1"/>
</dbReference>
<dbReference type="EnsemblMetazoa" id="HelroT91744">
    <property type="protein sequence ID" value="HelroP91744"/>
    <property type="gene ID" value="HelroG91744"/>
</dbReference>
<evidence type="ECO:0000256" key="6">
    <source>
        <dbReference type="SAM" id="MobiDB-lite"/>
    </source>
</evidence>
<evidence type="ECO:0000313" key="8">
    <source>
        <dbReference type="EMBL" id="ESO10511.1"/>
    </source>
</evidence>
<evidence type="ECO:0000256" key="4">
    <source>
        <dbReference type="ARBA" id="ARBA00023242"/>
    </source>
</evidence>
<dbReference type="CTD" id="20217280"/>
<dbReference type="Pfam" id="PF00505">
    <property type="entry name" value="HMG_box"/>
    <property type="match status" value="1"/>
</dbReference>
<reference evidence="8 10" key="2">
    <citation type="journal article" date="2013" name="Nature">
        <title>Insights into bilaterian evolution from three spiralian genomes.</title>
        <authorList>
            <person name="Simakov O."/>
            <person name="Marletaz F."/>
            <person name="Cho S.J."/>
            <person name="Edsinger-Gonzales E."/>
            <person name="Havlak P."/>
            <person name="Hellsten U."/>
            <person name="Kuo D.H."/>
            <person name="Larsson T."/>
            <person name="Lv J."/>
            <person name="Arendt D."/>
            <person name="Savage R."/>
            <person name="Osoegawa K."/>
            <person name="de Jong P."/>
            <person name="Grimwood J."/>
            <person name="Chapman J.A."/>
            <person name="Shapiro H."/>
            <person name="Aerts A."/>
            <person name="Otillar R.P."/>
            <person name="Terry A.Y."/>
            <person name="Boore J.L."/>
            <person name="Grigoriev I.V."/>
            <person name="Lindberg D.R."/>
            <person name="Seaver E.C."/>
            <person name="Weisblat D.A."/>
            <person name="Putnam N.H."/>
            <person name="Rokhsar D.S."/>
        </authorList>
    </citation>
    <scope>NUCLEOTIDE SEQUENCE</scope>
</reference>
<name>T1G883_HELRO</name>
<evidence type="ECO:0000256" key="3">
    <source>
        <dbReference type="ARBA" id="ARBA00023125"/>
    </source>
</evidence>
<comment type="similarity">
    <text evidence="2">Belongs to the HMGB family.</text>
</comment>
<dbReference type="AlphaFoldDB" id="T1G883"/>
<dbReference type="EMBL" id="KB095859">
    <property type="protein sequence ID" value="ESO10511.1"/>
    <property type="molecule type" value="Genomic_DNA"/>
</dbReference>
<dbReference type="SUPFAM" id="SSF47095">
    <property type="entry name" value="HMG-box"/>
    <property type="match status" value="2"/>
</dbReference>
<evidence type="ECO:0000256" key="1">
    <source>
        <dbReference type="ARBA" id="ARBA00004123"/>
    </source>
</evidence>
<comment type="subcellular location">
    <subcellularLocation>
        <location evidence="1">Nucleus</location>
    </subcellularLocation>
</comment>
<organism evidence="9 10">
    <name type="scientific">Helobdella robusta</name>
    <name type="common">Californian leech</name>
    <dbReference type="NCBI Taxonomy" id="6412"/>
    <lineage>
        <taxon>Eukaryota</taxon>
        <taxon>Metazoa</taxon>
        <taxon>Spiralia</taxon>
        <taxon>Lophotrochozoa</taxon>
        <taxon>Annelida</taxon>
        <taxon>Clitellata</taxon>
        <taxon>Hirudinea</taxon>
        <taxon>Rhynchobdellida</taxon>
        <taxon>Glossiphoniidae</taxon>
        <taxon>Helobdella</taxon>
    </lineage>
</organism>
<sequence length="219" mass="25632">MGKILRNSEKPLGRTSAFTFFLKTTKEERMQNPGESLSSTEFFKQACEMWKNFSNEDKKKYEEMEAQDFVRYQEEMANYVPTGGEKRKRNKKDSNAPKAAVSAYAYFSLEQRPKIIAEFPAMPVKQVTKELGKRWKLCKKKTRYQTMATKDKERYESEKASYIYAFVSMVPSDDFSHKEPAASKNSTKAKFKPLSKKRKVEIEQYNDEIHKEDDEDDAE</sequence>
<dbReference type="EMBL" id="AMQM01008838">
    <property type="status" value="NOT_ANNOTATED_CDS"/>
    <property type="molecule type" value="Genomic_DNA"/>
</dbReference>
<reference evidence="10" key="1">
    <citation type="submission" date="2012-12" db="EMBL/GenBank/DDBJ databases">
        <authorList>
            <person name="Hellsten U."/>
            <person name="Grimwood J."/>
            <person name="Chapman J.A."/>
            <person name="Shapiro H."/>
            <person name="Aerts A."/>
            <person name="Otillar R.P."/>
            <person name="Terry A.Y."/>
            <person name="Boore J.L."/>
            <person name="Simakov O."/>
            <person name="Marletaz F."/>
            <person name="Cho S.-J."/>
            <person name="Edsinger-Gonzales E."/>
            <person name="Havlak P."/>
            <person name="Kuo D.-H."/>
            <person name="Larsson T."/>
            <person name="Lv J."/>
            <person name="Arendt D."/>
            <person name="Savage R."/>
            <person name="Osoegawa K."/>
            <person name="de Jong P."/>
            <person name="Lindberg D.R."/>
            <person name="Seaver E.C."/>
            <person name="Weisblat D.A."/>
            <person name="Putnam N.H."/>
            <person name="Grigoriev I.V."/>
            <person name="Rokhsar D.S."/>
        </authorList>
    </citation>
    <scope>NUCLEOTIDE SEQUENCE</scope>
</reference>
<dbReference type="KEGG" id="hro:HELRODRAFT_91744"/>
<evidence type="ECO:0000256" key="2">
    <source>
        <dbReference type="ARBA" id="ARBA00008774"/>
    </source>
</evidence>
<dbReference type="InterPro" id="IPR009071">
    <property type="entry name" value="HMG_box_dom"/>
</dbReference>
<dbReference type="InParanoid" id="T1G883"/>
<evidence type="ECO:0000313" key="10">
    <source>
        <dbReference type="Proteomes" id="UP000015101"/>
    </source>
</evidence>
<accession>T1G883</accession>
<dbReference type="OMA" id="MWSAKTD"/>
<feature type="DNA-binding region" description="HMG box" evidence="5">
    <location>
        <begin position="97"/>
        <end position="163"/>
    </location>
</feature>
<dbReference type="PRINTS" id="PR00886">
    <property type="entry name" value="HIGHMOBLTY12"/>
</dbReference>
<dbReference type="PANTHER" id="PTHR48112:SF32">
    <property type="entry name" value="HIGH MOBILITY GROUP PROTEIN B3"/>
    <property type="match status" value="1"/>
</dbReference>
<dbReference type="GO" id="GO:0005634">
    <property type="term" value="C:nucleus"/>
    <property type="evidence" value="ECO:0007669"/>
    <property type="project" value="UniProtKB-SubCell"/>
</dbReference>
<keyword evidence="3 5" id="KW-0238">DNA-binding</keyword>
<feature type="domain" description="HMG box" evidence="7">
    <location>
        <begin position="97"/>
        <end position="163"/>
    </location>
</feature>
<feature type="compositionally biased region" description="Basic residues" evidence="6">
    <location>
        <begin position="187"/>
        <end position="196"/>
    </location>
</feature>
<dbReference type="FunFam" id="1.10.30.10:FF:000062">
    <property type="entry name" value="Hmg-1.1"/>
    <property type="match status" value="1"/>
</dbReference>
<dbReference type="eggNOG" id="KOG0381">
    <property type="taxonomic scope" value="Eukaryota"/>
</dbReference>
<protein>
    <recommendedName>
        <fullName evidence="7">HMG box domain-containing protein</fullName>
    </recommendedName>
</protein>
<feature type="region of interest" description="Disordered" evidence="6">
    <location>
        <begin position="174"/>
        <end position="196"/>
    </location>
</feature>
<dbReference type="OrthoDB" id="1919336at2759"/>
<reference evidence="9" key="3">
    <citation type="submission" date="2015-06" db="UniProtKB">
        <authorList>
            <consortium name="EnsemblMetazoa"/>
        </authorList>
    </citation>
    <scope>IDENTIFICATION</scope>
</reference>
<dbReference type="RefSeq" id="XP_009011389.1">
    <property type="nucleotide sequence ID" value="XM_009013141.1"/>
</dbReference>
<evidence type="ECO:0000256" key="5">
    <source>
        <dbReference type="PROSITE-ProRule" id="PRU00267"/>
    </source>
</evidence>
<dbReference type="InterPro" id="IPR036910">
    <property type="entry name" value="HMG_box_dom_sf"/>
</dbReference>
<dbReference type="FunFam" id="1.10.30.10:FF:000042">
    <property type="entry name" value="High mobility group protein 1.2"/>
    <property type="match status" value="1"/>
</dbReference>
<dbReference type="InterPro" id="IPR050342">
    <property type="entry name" value="HMGB"/>
</dbReference>
<feature type="domain" description="HMG box" evidence="7">
    <location>
        <begin position="11"/>
        <end position="80"/>
    </location>
</feature>
<keyword evidence="10" id="KW-1185">Reference proteome</keyword>
<dbReference type="SMART" id="SM00398">
    <property type="entry name" value="HMG"/>
    <property type="match status" value="2"/>
</dbReference>
<dbReference type="GeneID" id="20217280"/>
<evidence type="ECO:0000313" key="9">
    <source>
        <dbReference type="EnsemblMetazoa" id="HelroP91744"/>
    </source>
</evidence>
<dbReference type="GO" id="GO:0003677">
    <property type="term" value="F:DNA binding"/>
    <property type="evidence" value="ECO:0007669"/>
    <property type="project" value="UniProtKB-UniRule"/>
</dbReference>
<proteinExistence type="inferred from homology"/>